<keyword evidence="2" id="KW-1185">Reference proteome</keyword>
<dbReference type="EMBL" id="JAJSOF020000021">
    <property type="protein sequence ID" value="KAJ4437178.1"/>
    <property type="molecule type" value="Genomic_DNA"/>
</dbReference>
<sequence length="71" mass="8071">MVAGKGDLKPKMVVDYNNTMVGVDRVDQHLAAYPVPQKREAVQEELLSSSRVGPVEFLRSVHKIWRQKNSH</sequence>
<proteinExistence type="predicted"/>
<evidence type="ECO:0000313" key="1">
    <source>
        <dbReference type="EMBL" id="KAJ4437178.1"/>
    </source>
</evidence>
<protein>
    <submittedName>
        <fullName evidence="1">Uncharacterized protein</fullName>
    </submittedName>
</protein>
<organism evidence="1 2">
    <name type="scientific">Periplaneta americana</name>
    <name type="common">American cockroach</name>
    <name type="synonym">Blatta americana</name>
    <dbReference type="NCBI Taxonomy" id="6978"/>
    <lineage>
        <taxon>Eukaryota</taxon>
        <taxon>Metazoa</taxon>
        <taxon>Ecdysozoa</taxon>
        <taxon>Arthropoda</taxon>
        <taxon>Hexapoda</taxon>
        <taxon>Insecta</taxon>
        <taxon>Pterygota</taxon>
        <taxon>Neoptera</taxon>
        <taxon>Polyneoptera</taxon>
        <taxon>Dictyoptera</taxon>
        <taxon>Blattodea</taxon>
        <taxon>Blattoidea</taxon>
        <taxon>Blattidae</taxon>
        <taxon>Blattinae</taxon>
        <taxon>Periplaneta</taxon>
    </lineage>
</organism>
<comment type="caution">
    <text evidence="1">The sequence shown here is derived from an EMBL/GenBank/DDBJ whole genome shotgun (WGS) entry which is preliminary data.</text>
</comment>
<name>A0ABQ8STJ4_PERAM</name>
<accession>A0ABQ8STJ4</accession>
<evidence type="ECO:0000313" key="2">
    <source>
        <dbReference type="Proteomes" id="UP001148838"/>
    </source>
</evidence>
<reference evidence="1 2" key="1">
    <citation type="journal article" date="2022" name="Allergy">
        <title>Genome assembly and annotation of Periplaneta americana reveal a comprehensive cockroach allergen profile.</title>
        <authorList>
            <person name="Wang L."/>
            <person name="Xiong Q."/>
            <person name="Saelim N."/>
            <person name="Wang L."/>
            <person name="Nong W."/>
            <person name="Wan A.T."/>
            <person name="Shi M."/>
            <person name="Liu X."/>
            <person name="Cao Q."/>
            <person name="Hui J.H.L."/>
            <person name="Sookrung N."/>
            <person name="Leung T.F."/>
            <person name="Tungtrongchitr A."/>
            <person name="Tsui S.K.W."/>
        </authorList>
    </citation>
    <scope>NUCLEOTIDE SEQUENCE [LARGE SCALE GENOMIC DNA]</scope>
    <source>
        <strain evidence="1">PWHHKU_190912</strain>
    </source>
</reference>
<dbReference type="Proteomes" id="UP001148838">
    <property type="component" value="Unassembled WGS sequence"/>
</dbReference>
<gene>
    <name evidence="1" type="ORF">ANN_17313</name>
</gene>